<evidence type="ECO:0000256" key="1">
    <source>
        <dbReference type="SAM" id="MobiDB-lite"/>
    </source>
</evidence>
<organism evidence="2 3">
    <name type="scientific">Hibiscus sabdariffa</name>
    <name type="common">roselle</name>
    <dbReference type="NCBI Taxonomy" id="183260"/>
    <lineage>
        <taxon>Eukaryota</taxon>
        <taxon>Viridiplantae</taxon>
        <taxon>Streptophyta</taxon>
        <taxon>Embryophyta</taxon>
        <taxon>Tracheophyta</taxon>
        <taxon>Spermatophyta</taxon>
        <taxon>Magnoliopsida</taxon>
        <taxon>eudicotyledons</taxon>
        <taxon>Gunneridae</taxon>
        <taxon>Pentapetalae</taxon>
        <taxon>rosids</taxon>
        <taxon>malvids</taxon>
        <taxon>Malvales</taxon>
        <taxon>Malvaceae</taxon>
        <taxon>Malvoideae</taxon>
        <taxon>Hibiscus</taxon>
    </lineage>
</organism>
<gene>
    <name evidence="2" type="ORF">V6N11_032333</name>
</gene>
<dbReference type="Proteomes" id="UP001396334">
    <property type="component" value="Unassembled WGS sequence"/>
</dbReference>
<proteinExistence type="predicted"/>
<evidence type="ECO:0000313" key="2">
    <source>
        <dbReference type="EMBL" id="KAK9030930.1"/>
    </source>
</evidence>
<sequence length="149" mass="15723">MAKPSQAVMTSSSQPNAAVTFPNGSEVDIQCAAMQQYGEAVPDVLRTPNTCKAASTRSTIAISTAALANQQQTFVQQPHQQFHGSQKMLASNHLLHLNAIGQNMNMQLGNTFPSLNSDDTAAATTTTGANAEETDDGTRNSCGYGKYGQ</sequence>
<protein>
    <submittedName>
        <fullName evidence="2">Uncharacterized protein</fullName>
    </submittedName>
</protein>
<feature type="compositionally biased region" description="Low complexity" evidence="1">
    <location>
        <begin position="119"/>
        <end position="131"/>
    </location>
</feature>
<feature type="region of interest" description="Disordered" evidence="1">
    <location>
        <begin position="119"/>
        <end position="149"/>
    </location>
</feature>
<dbReference type="EMBL" id="JBBPBN010000010">
    <property type="protein sequence ID" value="KAK9030930.1"/>
    <property type="molecule type" value="Genomic_DNA"/>
</dbReference>
<evidence type="ECO:0000313" key="3">
    <source>
        <dbReference type="Proteomes" id="UP001396334"/>
    </source>
</evidence>
<comment type="caution">
    <text evidence="2">The sequence shown here is derived from an EMBL/GenBank/DDBJ whole genome shotgun (WGS) entry which is preliminary data.</text>
</comment>
<keyword evidence="3" id="KW-1185">Reference proteome</keyword>
<reference evidence="2 3" key="1">
    <citation type="journal article" date="2024" name="G3 (Bethesda)">
        <title>Genome assembly of Hibiscus sabdariffa L. provides insights into metabolisms of medicinal natural products.</title>
        <authorList>
            <person name="Kim T."/>
        </authorList>
    </citation>
    <scope>NUCLEOTIDE SEQUENCE [LARGE SCALE GENOMIC DNA]</scope>
    <source>
        <strain evidence="2">TK-2024</strain>
        <tissue evidence="2">Old leaves</tissue>
    </source>
</reference>
<name>A0ABR2T0B7_9ROSI</name>
<accession>A0ABR2T0B7</accession>